<organism evidence="3 4">
    <name type="scientific">Teichococcus vastitatis</name>
    <dbReference type="NCBI Taxonomy" id="2307076"/>
    <lineage>
        <taxon>Bacteria</taxon>
        <taxon>Pseudomonadati</taxon>
        <taxon>Pseudomonadota</taxon>
        <taxon>Alphaproteobacteria</taxon>
        <taxon>Acetobacterales</taxon>
        <taxon>Roseomonadaceae</taxon>
        <taxon>Roseomonas</taxon>
    </lineage>
</organism>
<proteinExistence type="predicted"/>
<dbReference type="Gene3D" id="3.40.50.300">
    <property type="entry name" value="P-loop containing nucleotide triphosphate hydrolases"/>
    <property type="match status" value="1"/>
</dbReference>
<feature type="transmembrane region" description="Helical" evidence="1">
    <location>
        <begin position="112"/>
        <end position="131"/>
    </location>
</feature>
<evidence type="ECO:0000256" key="1">
    <source>
        <dbReference type="SAM" id="Phobius"/>
    </source>
</evidence>
<reference evidence="3 4" key="1">
    <citation type="submission" date="2022-03" db="EMBL/GenBank/DDBJ databases">
        <title>Complete genome analysis of Roseomonas KG 17.1 : a prolific producer of plant growth promoters.</title>
        <authorList>
            <person name="Saadouli I."/>
            <person name="Najjari A."/>
            <person name="Mosbah A."/>
            <person name="Ouzari H.I."/>
        </authorList>
    </citation>
    <scope>NUCLEOTIDE SEQUENCE [LARGE SCALE GENOMIC DNA]</scope>
    <source>
        <strain evidence="3 4">KG17-1</strain>
    </source>
</reference>
<feature type="domain" description="DUF2062" evidence="2">
    <location>
        <begin position="4"/>
        <end position="134"/>
    </location>
</feature>
<keyword evidence="1" id="KW-0472">Membrane</keyword>
<dbReference type="Pfam" id="PF09835">
    <property type="entry name" value="DUF2062"/>
    <property type="match status" value="1"/>
</dbReference>
<sequence length="313" mass="32753">MLTRLRERWTALWASPEGPDRVARGIAAGAAAAMLPAFGLHLLIAAGLALTLRGTLAVALAACLLFGNPLTHAVLLPLEFALGRLLLPAGAEFLPAQGPRWLLAMLPAAEETLLGGLLLAVLVGGLAFWAARRGLGLAGQAPPLRVIHLNGAINSGKSSVGQALAARIPGAGFVEGDEHGLPDELPPEQRWAAALTRILRLVASSRAPCLVTTYPLDDTGYRRLRAVCVARGALLSVVTLAPPLDVALAPRGARRPGAAEQARIRAMYAEGYHRRGFSDVTLDNAELTAEEAAARILAALDHARGAVHAPLDY</sequence>
<evidence type="ECO:0000313" key="3">
    <source>
        <dbReference type="EMBL" id="MCI0756466.1"/>
    </source>
</evidence>
<accession>A0ABS9WAY8</accession>
<evidence type="ECO:0000259" key="2">
    <source>
        <dbReference type="Pfam" id="PF09835"/>
    </source>
</evidence>
<keyword evidence="1" id="KW-1133">Transmembrane helix</keyword>
<dbReference type="InterPro" id="IPR027417">
    <property type="entry name" value="P-loop_NTPase"/>
</dbReference>
<dbReference type="RefSeq" id="WP_202910776.1">
    <property type="nucleotide sequence ID" value="NZ_JALBUU010000125.1"/>
</dbReference>
<feature type="transmembrane region" description="Helical" evidence="1">
    <location>
        <begin position="26"/>
        <end position="50"/>
    </location>
</feature>
<dbReference type="SUPFAM" id="SSF52540">
    <property type="entry name" value="P-loop containing nucleoside triphosphate hydrolases"/>
    <property type="match status" value="1"/>
</dbReference>
<gene>
    <name evidence="3" type="ORF">MON41_22765</name>
</gene>
<keyword evidence="1" id="KW-0812">Transmembrane</keyword>
<keyword evidence="4" id="KW-1185">Reference proteome</keyword>
<comment type="caution">
    <text evidence="3">The sequence shown here is derived from an EMBL/GenBank/DDBJ whole genome shotgun (WGS) entry which is preliminary data.</text>
</comment>
<feature type="transmembrane region" description="Helical" evidence="1">
    <location>
        <begin position="57"/>
        <end position="78"/>
    </location>
</feature>
<dbReference type="Proteomes" id="UP001201985">
    <property type="component" value="Unassembled WGS sequence"/>
</dbReference>
<protein>
    <submittedName>
        <fullName evidence="3">DUF2062 domain-containing protein</fullName>
    </submittedName>
</protein>
<evidence type="ECO:0000313" key="4">
    <source>
        <dbReference type="Proteomes" id="UP001201985"/>
    </source>
</evidence>
<dbReference type="EMBL" id="JALBUU010000125">
    <property type="protein sequence ID" value="MCI0756466.1"/>
    <property type="molecule type" value="Genomic_DNA"/>
</dbReference>
<name>A0ABS9WAY8_9PROT</name>
<dbReference type="PANTHER" id="PTHR40547">
    <property type="entry name" value="SLL0298 PROTEIN"/>
    <property type="match status" value="1"/>
</dbReference>
<dbReference type="PANTHER" id="PTHR40547:SF1">
    <property type="entry name" value="SLL0298 PROTEIN"/>
    <property type="match status" value="1"/>
</dbReference>
<dbReference type="InterPro" id="IPR018639">
    <property type="entry name" value="DUF2062"/>
</dbReference>